<dbReference type="AlphaFoldDB" id="A0A6M8H998"/>
<organism evidence="3 4">
    <name type="scientific">Lichenicola cladoniae</name>
    <dbReference type="NCBI Taxonomy" id="1484109"/>
    <lineage>
        <taxon>Bacteria</taxon>
        <taxon>Pseudomonadati</taxon>
        <taxon>Pseudomonadota</taxon>
        <taxon>Alphaproteobacteria</taxon>
        <taxon>Acetobacterales</taxon>
        <taxon>Acetobacteraceae</taxon>
        <taxon>Lichenicola</taxon>
    </lineage>
</organism>
<dbReference type="SUPFAM" id="SSF53955">
    <property type="entry name" value="Lysozyme-like"/>
    <property type="match status" value="1"/>
</dbReference>
<evidence type="ECO:0000313" key="3">
    <source>
        <dbReference type="EMBL" id="QKE89033.1"/>
    </source>
</evidence>
<accession>A0A6M8H998</accession>
<dbReference type="EMBL" id="CP053708">
    <property type="protein sequence ID" value="QKE89033.1"/>
    <property type="molecule type" value="Genomic_DNA"/>
</dbReference>
<evidence type="ECO:0000313" key="4">
    <source>
        <dbReference type="Proteomes" id="UP000500767"/>
    </source>
</evidence>
<dbReference type="Gene3D" id="1.10.530.10">
    <property type="match status" value="1"/>
</dbReference>
<keyword evidence="4" id="KW-1185">Reference proteome</keyword>
<dbReference type="KEGG" id="lck:HN018_02280"/>
<dbReference type="InterPro" id="IPR008258">
    <property type="entry name" value="Transglycosylase_SLT_dom_1"/>
</dbReference>
<dbReference type="Pfam" id="PF01464">
    <property type="entry name" value="SLT"/>
    <property type="match status" value="1"/>
</dbReference>
<protein>
    <submittedName>
        <fullName evidence="3">Transglycosylase SLT domain-containing protein</fullName>
    </submittedName>
</protein>
<comment type="similarity">
    <text evidence="1">Belongs to the virb1 family.</text>
</comment>
<dbReference type="RefSeq" id="WP_171836760.1">
    <property type="nucleotide sequence ID" value="NZ_CP053708.1"/>
</dbReference>
<dbReference type="InterPro" id="IPR023346">
    <property type="entry name" value="Lysozyme-like_dom_sf"/>
</dbReference>
<evidence type="ECO:0000259" key="2">
    <source>
        <dbReference type="Pfam" id="PF01464"/>
    </source>
</evidence>
<feature type="domain" description="Transglycosylase SLT" evidence="2">
    <location>
        <begin position="17"/>
        <end position="134"/>
    </location>
</feature>
<evidence type="ECO:0000256" key="1">
    <source>
        <dbReference type="ARBA" id="ARBA00009387"/>
    </source>
</evidence>
<reference evidence="3 4" key="1">
    <citation type="journal article" date="2014" name="World J. Microbiol. Biotechnol.">
        <title>Biodiversity and physiological characteristics of Antarctic and Arctic lichens-associated bacteria.</title>
        <authorList>
            <person name="Lee Y.M."/>
            <person name="Kim E.H."/>
            <person name="Lee H.K."/>
            <person name="Hong S.G."/>
        </authorList>
    </citation>
    <scope>NUCLEOTIDE SEQUENCE [LARGE SCALE GENOMIC DNA]</scope>
    <source>
        <strain evidence="3 4">PAMC 26569</strain>
    </source>
</reference>
<proteinExistence type="inferred from homology"/>
<dbReference type="Proteomes" id="UP000500767">
    <property type="component" value="Chromosome"/>
</dbReference>
<sequence>MLPFISTARASDCLDAARSAELRNGIPSGLLTAIGRVESGSWSWSVNGNDTEPGRRFDSAEEAEFYAQGLLASGKRMIDLGCFQIDLLYHEDVFQQWQDAFDSDLNAQAAAGILSRLHERTGDWSRAVALYHSADPNLGQSYLHLVMNAWEGGGSSLNGSARLPEPDSYSVHRVSSSFDIAVWGPGMGGSTAKPARGGAHVLPRIITP</sequence>
<gene>
    <name evidence="3" type="ORF">HN018_02280</name>
</gene>
<name>A0A6M8H998_9PROT</name>